<feature type="transmembrane region" description="Helical" evidence="1">
    <location>
        <begin position="27"/>
        <end position="44"/>
    </location>
</feature>
<evidence type="ECO:0000313" key="2">
    <source>
        <dbReference type="EMBL" id="MCL6728829.1"/>
    </source>
</evidence>
<accession>A0ABT0RYZ2</accession>
<reference evidence="2" key="1">
    <citation type="submission" date="2022-05" db="EMBL/GenBank/DDBJ databases">
        <authorList>
            <person name="Jo J.-H."/>
            <person name="Im W.-T."/>
        </authorList>
    </citation>
    <scope>NUCLEOTIDE SEQUENCE</scope>
    <source>
        <strain evidence="2">SE220</strain>
    </source>
</reference>
<keyword evidence="3" id="KW-1185">Reference proteome</keyword>
<organism evidence="2 3">
    <name type="scientific">Sphingomonas hankyongi</name>
    <dbReference type="NCBI Taxonomy" id="2908209"/>
    <lineage>
        <taxon>Bacteria</taxon>
        <taxon>Pseudomonadati</taxon>
        <taxon>Pseudomonadota</taxon>
        <taxon>Alphaproteobacteria</taxon>
        <taxon>Sphingomonadales</taxon>
        <taxon>Sphingomonadaceae</taxon>
        <taxon>Sphingomonas</taxon>
    </lineage>
</organism>
<keyword evidence="1" id="KW-0472">Membrane</keyword>
<gene>
    <name evidence="2" type="ORF">LZ538_02015</name>
</gene>
<keyword evidence="1" id="KW-0812">Transmembrane</keyword>
<comment type="caution">
    <text evidence="2">The sequence shown here is derived from an EMBL/GenBank/DDBJ whole genome shotgun (WGS) entry which is preliminary data.</text>
</comment>
<dbReference type="RefSeq" id="WP_249830331.1">
    <property type="nucleotide sequence ID" value="NZ_JAMGBE010000001.1"/>
</dbReference>
<proteinExistence type="predicted"/>
<name>A0ABT0RYZ2_9SPHN</name>
<keyword evidence="1" id="KW-1133">Transmembrane helix</keyword>
<evidence type="ECO:0000313" key="3">
    <source>
        <dbReference type="Proteomes" id="UP001165342"/>
    </source>
</evidence>
<dbReference type="Proteomes" id="UP001165342">
    <property type="component" value="Unassembled WGS sequence"/>
</dbReference>
<evidence type="ECO:0000256" key="1">
    <source>
        <dbReference type="SAM" id="Phobius"/>
    </source>
</evidence>
<protein>
    <submittedName>
        <fullName evidence="2">Uncharacterized protein</fullName>
    </submittedName>
</protein>
<sequence>MGVAIAMFIALFGWGAGYFGWHDPEGKVQLALFTSFILGIIGGYKAKGG</sequence>
<dbReference type="EMBL" id="JAMGBE010000001">
    <property type="protein sequence ID" value="MCL6728829.1"/>
    <property type="molecule type" value="Genomic_DNA"/>
</dbReference>